<name>A0ABU9B522_9BURK</name>
<evidence type="ECO:0000256" key="2">
    <source>
        <dbReference type="ARBA" id="ARBA00011233"/>
    </source>
</evidence>
<evidence type="ECO:0000259" key="12">
    <source>
        <dbReference type="Pfam" id="PF13609"/>
    </source>
</evidence>
<feature type="chain" id="PRO_5045688035" evidence="11">
    <location>
        <begin position="25"/>
        <end position="433"/>
    </location>
</feature>
<keyword evidence="9" id="KW-0472">Membrane</keyword>
<protein>
    <submittedName>
        <fullName evidence="13">Porin</fullName>
    </submittedName>
</protein>
<gene>
    <name evidence="13" type="ORF">AACH11_01690</name>
</gene>
<evidence type="ECO:0000256" key="1">
    <source>
        <dbReference type="ARBA" id="ARBA00004571"/>
    </source>
</evidence>
<comment type="subcellular location">
    <subcellularLocation>
        <location evidence="1">Cell outer membrane</location>
        <topology evidence="1">Multi-pass membrane protein</topology>
    </subcellularLocation>
</comment>
<dbReference type="SUPFAM" id="SSF56935">
    <property type="entry name" value="Porins"/>
    <property type="match status" value="1"/>
</dbReference>
<evidence type="ECO:0000256" key="7">
    <source>
        <dbReference type="ARBA" id="ARBA00023065"/>
    </source>
</evidence>
<dbReference type="Pfam" id="PF13609">
    <property type="entry name" value="Porin_4"/>
    <property type="match status" value="1"/>
</dbReference>
<comment type="subunit">
    <text evidence="2">Homotrimer.</text>
</comment>
<keyword evidence="4" id="KW-1134">Transmembrane beta strand</keyword>
<evidence type="ECO:0000256" key="10">
    <source>
        <dbReference type="ARBA" id="ARBA00023237"/>
    </source>
</evidence>
<dbReference type="PANTHER" id="PTHR34501">
    <property type="entry name" value="PROTEIN YDDL-RELATED"/>
    <property type="match status" value="1"/>
</dbReference>
<keyword evidence="14" id="KW-1185">Reference proteome</keyword>
<evidence type="ECO:0000256" key="11">
    <source>
        <dbReference type="SAM" id="SignalP"/>
    </source>
</evidence>
<dbReference type="Proteomes" id="UP001368500">
    <property type="component" value="Unassembled WGS sequence"/>
</dbReference>
<evidence type="ECO:0000256" key="8">
    <source>
        <dbReference type="ARBA" id="ARBA00023114"/>
    </source>
</evidence>
<dbReference type="InterPro" id="IPR050298">
    <property type="entry name" value="Gram-neg_bact_OMP"/>
</dbReference>
<dbReference type="InterPro" id="IPR033900">
    <property type="entry name" value="Gram_neg_porin_domain"/>
</dbReference>
<evidence type="ECO:0000256" key="4">
    <source>
        <dbReference type="ARBA" id="ARBA00022452"/>
    </source>
</evidence>
<comment type="caution">
    <text evidence="13">The sequence shown here is derived from an EMBL/GenBank/DDBJ whole genome shotgun (WGS) entry which is preliminary data.</text>
</comment>
<dbReference type="PANTHER" id="PTHR34501:SF9">
    <property type="entry name" value="MAJOR OUTER MEMBRANE PROTEIN P.IA"/>
    <property type="match status" value="1"/>
</dbReference>
<organism evidence="13 14">
    <name type="scientific">Pseudaquabacterium rugosum</name>
    <dbReference type="NCBI Taxonomy" id="2984194"/>
    <lineage>
        <taxon>Bacteria</taxon>
        <taxon>Pseudomonadati</taxon>
        <taxon>Pseudomonadota</taxon>
        <taxon>Betaproteobacteria</taxon>
        <taxon>Burkholderiales</taxon>
        <taxon>Sphaerotilaceae</taxon>
        <taxon>Pseudaquabacterium</taxon>
    </lineage>
</organism>
<proteinExistence type="predicted"/>
<evidence type="ECO:0000256" key="6">
    <source>
        <dbReference type="ARBA" id="ARBA00022729"/>
    </source>
</evidence>
<evidence type="ECO:0000256" key="9">
    <source>
        <dbReference type="ARBA" id="ARBA00023136"/>
    </source>
</evidence>
<evidence type="ECO:0000256" key="5">
    <source>
        <dbReference type="ARBA" id="ARBA00022692"/>
    </source>
</evidence>
<sequence>MLNCSMIRLAAAALCAGLSGVALAQVQAPTVTLYGTADGGFTRTTGLAGGKNAVVSGIMDGSRFGLKGDESLGGGYRALFTLENRIELDTGAMGNRAQSGTQTPDRFSQVALLNQAGSSALPTSGVAGQFVQSAVTSVAAAVGSTIGVNLDNRSFDRQAWVGLVTPVGGFMLGRQYTPAYETGATFDILGTSSALSAAQVATLPAGFDIRVDNALQYRVVQGGFTGSLMVAPGEVSTNAKARDFAGAMLRYQNESFGVGLAYNERHNDVGQKSLRNVVLGASKSIGATTLNAMMVTIRDDNPSGVSTIATQTAALSAVNAALPAAVQSAFTNALKQDARLYHLGYKLSKGAHTVYTAYNVYDDRRPANADVRSYGAVYLYALSKRTDISGQVVRFVNGDLAQAAPGQIGYLGGVTRSAGTDSTVIAAGIRHRF</sequence>
<keyword evidence="8" id="KW-0626">Porin</keyword>
<dbReference type="Gene3D" id="2.40.160.10">
    <property type="entry name" value="Porin"/>
    <property type="match status" value="1"/>
</dbReference>
<dbReference type="CDD" id="cd00342">
    <property type="entry name" value="gram_neg_porins"/>
    <property type="match status" value="1"/>
</dbReference>
<feature type="domain" description="Porin" evidence="12">
    <location>
        <begin position="10"/>
        <end position="397"/>
    </location>
</feature>
<evidence type="ECO:0000313" key="13">
    <source>
        <dbReference type="EMBL" id="MEK8024678.1"/>
    </source>
</evidence>
<dbReference type="EMBL" id="JBBUTF010000002">
    <property type="protein sequence ID" value="MEK8024678.1"/>
    <property type="molecule type" value="Genomic_DNA"/>
</dbReference>
<keyword evidence="3" id="KW-0813">Transport</keyword>
<reference evidence="13 14" key="1">
    <citation type="submission" date="2024-04" db="EMBL/GenBank/DDBJ databases">
        <title>Novel species of the genus Ideonella isolated from streams.</title>
        <authorList>
            <person name="Lu H."/>
        </authorList>
    </citation>
    <scope>NUCLEOTIDE SEQUENCE [LARGE SCALE GENOMIC DNA]</scope>
    <source>
        <strain evidence="13 14">BYS139W</strain>
    </source>
</reference>
<feature type="signal peptide" evidence="11">
    <location>
        <begin position="1"/>
        <end position="24"/>
    </location>
</feature>
<keyword evidence="5" id="KW-0812">Transmembrane</keyword>
<keyword evidence="7" id="KW-0406">Ion transport</keyword>
<accession>A0ABU9B522</accession>
<dbReference type="RefSeq" id="WP_341372456.1">
    <property type="nucleotide sequence ID" value="NZ_JBBUTF010000002.1"/>
</dbReference>
<keyword evidence="6 11" id="KW-0732">Signal</keyword>
<dbReference type="InterPro" id="IPR023614">
    <property type="entry name" value="Porin_dom_sf"/>
</dbReference>
<keyword evidence="10" id="KW-0998">Cell outer membrane</keyword>
<evidence type="ECO:0000313" key="14">
    <source>
        <dbReference type="Proteomes" id="UP001368500"/>
    </source>
</evidence>
<evidence type="ECO:0000256" key="3">
    <source>
        <dbReference type="ARBA" id="ARBA00022448"/>
    </source>
</evidence>